<proteinExistence type="predicted"/>
<dbReference type="EMBL" id="VUJX02000017">
    <property type="protein sequence ID" value="KAL0929472.1"/>
    <property type="molecule type" value="Genomic_DNA"/>
</dbReference>
<organism evidence="1 2">
    <name type="scientific">Colletotrichum truncatum</name>
    <name type="common">Anthracnose fungus</name>
    <name type="synonym">Colletotrichum capsici</name>
    <dbReference type="NCBI Taxonomy" id="5467"/>
    <lineage>
        <taxon>Eukaryota</taxon>
        <taxon>Fungi</taxon>
        <taxon>Dikarya</taxon>
        <taxon>Ascomycota</taxon>
        <taxon>Pezizomycotina</taxon>
        <taxon>Sordariomycetes</taxon>
        <taxon>Hypocreomycetidae</taxon>
        <taxon>Glomerellales</taxon>
        <taxon>Glomerellaceae</taxon>
        <taxon>Colletotrichum</taxon>
        <taxon>Colletotrichum truncatum species complex</taxon>
    </lineage>
</organism>
<reference evidence="1 2" key="1">
    <citation type="journal article" date="2020" name="Phytopathology">
        <title>Genome Sequence Resources of Colletotrichum truncatum, C. plurivorum, C. musicola, and C. sojae: Four Species Pathogenic to Soybean (Glycine max).</title>
        <authorList>
            <person name="Rogerio F."/>
            <person name="Boufleur T.R."/>
            <person name="Ciampi-Guillardi M."/>
            <person name="Sukno S.A."/>
            <person name="Thon M.R."/>
            <person name="Massola Junior N.S."/>
            <person name="Baroncelli R."/>
        </authorList>
    </citation>
    <scope>NUCLEOTIDE SEQUENCE [LARGE SCALE GENOMIC DNA]</scope>
    <source>
        <strain evidence="1 2">CMES1059</strain>
    </source>
</reference>
<protein>
    <submittedName>
        <fullName evidence="1">F-box domain-containing protein</fullName>
    </submittedName>
</protein>
<dbReference type="Proteomes" id="UP000805649">
    <property type="component" value="Unassembled WGS sequence"/>
</dbReference>
<keyword evidence="2" id="KW-1185">Reference proteome</keyword>
<evidence type="ECO:0000313" key="1">
    <source>
        <dbReference type="EMBL" id="KAL0929472.1"/>
    </source>
</evidence>
<sequence length="450" mass="51689">MVSCIYIPPKAEGRSRLVVVDVENKELLTCFRLESSHKLFVRNSQHYLYYGTHSTTGDDGFKRWALKQFNIRDRQWGTGRLDLEHLVGSDMGATVCFEIIDDYFYALSSLTSFEVYETDWTSHYYGFRLPLGSLHSRDMQTTSKHSMWRRQHEEGPIDDRWSTLNLEKNAANGRLMVVECRREWLVDDSSSTRSSYRTELKFPIKDEVVDDTSDFESELDDMEPSLDPDCLATRLSPTKHRRDPLQVHRGDSGSTVPAITLTHCFMRSYQQSCETFIDLVNDPAATDLMTQRPQLRSISRPRLGRLSQENCQSRRANNVSWWLPDENLRNEHLDFLDRIVNPMSKHPGCGFSGIMDDRSMVYAVKRQDRKALVFISFDPAIRLEGLISWPGGPTAPFSQPEHLSGGPKEMASCPSMHYTIEGPAWGRKIQGKYLETLLTLENPIGFNFAH</sequence>
<comment type="caution">
    <text evidence="1">The sequence shown here is derived from an EMBL/GenBank/DDBJ whole genome shotgun (WGS) entry which is preliminary data.</text>
</comment>
<gene>
    <name evidence="1" type="ORF">CTRU02_215638</name>
</gene>
<evidence type="ECO:0000313" key="2">
    <source>
        <dbReference type="Proteomes" id="UP000805649"/>
    </source>
</evidence>
<name>A0ACC3YCG2_COLTU</name>
<accession>A0ACC3YCG2</accession>